<name>A0A1I8AP04_9BILA</name>
<keyword evidence="1" id="KW-1185">Reference proteome</keyword>
<evidence type="ECO:0000313" key="2">
    <source>
        <dbReference type="WBParaSite" id="L893_g7693.t2"/>
    </source>
</evidence>
<dbReference type="WBParaSite" id="L893_g7693.t2">
    <property type="protein sequence ID" value="L893_g7693.t2"/>
    <property type="gene ID" value="L893_g7693"/>
</dbReference>
<dbReference type="AlphaFoldDB" id="A0A1I8AP04"/>
<organism evidence="1 2">
    <name type="scientific">Steinernema glaseri</name>
    <dbReference type="NCBI Taxonomy" id="37863"/>
    <lineage>
        <taxon>Eukaryota</taxon>
        <taxon>Metazoa</taxon>
        <taxon>Ecdysozoa</taxon>
        <taxon>Nematoda</taxon>
        <taxon>Chromadorea</taxon>
        <taxon>Rhabditida</taxon>
        <taxon>Tylenchina</taxon>
        <taxon>Panagrolaimomorpha</taxon>
        <taxon>Strongyloidoidea</taxon>
        <taxon>Steinernematidae</taxon>
        <taxon>Steinernema</taxon>
    </lineage>
</organism>
<proteinExistence type="predicted"/>
<evidence type="ECO:0000313" key="1">
    <source>
        <dbReference type="Proteomes" id="UP000095287"/>
    </source>
</evidence>
<accession>A0A1I8AP04</accession>
<sequence length="196" mass="23200">MVVRKPSVFLSDQSWIASERTASDALNGVLDKAKDEWAKMWNEKISVPTDLLRTNFYKNQYIGDLCEYVFNLERCEIRRRMLEKLKTFLHHMTILNNEMERVQDVEELVRKWDLTCNVSNKSALFYVLDEVMFLVSDCRFNFDDLTPSLNSILEQLDSKKHEEPKQLTKEDYIARAMLLQLGMSNICQVRLNCWLF</sequence>
<protein>
    <submittedName>
        <fullName evidence="2">Cullin domain-containing protein</fullName>
    </submittedName>
</protein>
<dbReference type="Proteomes" id="UP000095287">
    <property type="component" value="Unplaced"/>
</dbReference>
<reference evidence="2" key="1">
    <citation type="submission" date="2016-11" db="UniProtKB">
        <authorList>
            <consortium name="WormBaseParasite"/>
        </authorList>
    </citation>
    <scope>IDENTIFICATION</scope>
</reference>